<proteinExistence type="predicted"/>
<dbReference type="Pfam" id="PF06897">
    <property type="entry name" value="DUF1269"/>
    <property type="match status" value="1"/>
</dbReference>
<dbReference type="InterPro" id="IPR009200">
    <property type="entry name" value="DUF1269_membrane"/>
</dbReference>
<evidence type="ECO:0000313" key="2">
    <source>
        <dbReference type="Proteomes" id="UP000182649"/>
    </source>
</evidence>
<dbReference type="OrthoDB" id="275223at2"/>
<dbReference type="AlphaFoldDB" id="A0A1I7I201"/>
<sequence length="173" mass="18477">MSEKAEIIVLGFRDPEEADRVLSRLYMLPREYLAGEDAVVVVRDETGYVHIKQGSNLVKAGAKDGFLTGSLWGTFVGLLFLDPLIGFAVGSAIGTSAGALAGSLTDYGIDDDFIKSLAETFPNNSSGLFLLFHKAQPEKVLAELSAVKGKVLRTSLSPEQEKRLQEALSGSAA</sequence>
<accession>A0A1I7I201</accession>
<protein>
    <submittedName>
        <fullName evidence="1">Uncharacterized membrane protein</fullName>
    </submittedName>
</protein>
<evidence type="ECO:0000313" key="1">
    <source>
        <dbReference type="EMBL" id="SFU66982.1"/>
    </source>
</evidence>
<organism evidence="1 2">
    <name type="scientific">Nitrosospira multiformis</name>
    <dbReference type="NCBI Taxonomy" id="1231"/>
    <lineage>
        <taxon>Bacteria</taxon>
        <taxon>Pseudomonadati</taxon>
        <taxon>Pseudomonadota</taxon>
        <taxon>Betaproteobacteria</taxon>
        <taxon>Nitrosomonadales</taxon>
        <taxon>Nitrosomonadaceae</taxon>
        <taxon>Nitrosospira</taxon>
    </lineage>
</organism>
<dbReference type="EMBL" id="FPBZ01000013">
    <property type="protein sequence ID" value="SFU66982.1"/>
    <property type="molecule type" value="Genomic_DNA"/>
</dbReference>
<reference evidence="1 2" key="1">
    <citation type="submission" date="2016-10" db="EMBL/GenBank/DDBJ databases">
        <authorList>
            <person name="de Groot N.N."/>
        </authorList>
    </citation>
    <scope>NUCLEOTIDE SEQUENCE [LARGE SCALE GENOMIC DNA]</scope>
    <source>
        <strain evidence="1 2">Nl14</strain>
    </source>
</reference>
<dbReference type="RefSeq" id="WP_074975354.1">
    <property type="nucleotide sequence ID" value="NZ_FPBZ01000013.1"/>
</dbReference>
<name>A0A1I7I201_9PROT</name>
<dbReference type="Proteomes" id="UP000182649">
    <property type="component" value="Unassembled WGS sequence"/>
</dbReference>
<gene>
    <name evidence="1" type="ORF">SAMN05216417_113106</name>
</gene>